<dbReference type="PRINTS" id="PR00371">
    <property type="entry name" value="FPNCR"/>
</dbReference>
<evidence type="ECO:0000256" key="16">
    <source>
        <dbReference type="ARBA" id="ARBA00023027"/>
    </source>
</evidence>
<keyword evidence="16" id="KW-0520">NAD</keyword>
<evidence type="ECO:0000256" key="21">
    <source>
        <dbReference type="ARBA" id="ARBA00034078"/>
    </source>
</evidence>
<dbReference type="EC" id="1.14.12.17" evidence="5"/>
<comment type="cofactor">
    <cofactor evidence="2">
        <name>FAD</name>
        <dbReference type="ChEBI" id="CHEBI:57692"/>
    </cofactor>
</comment>
<dbReference type="InterPro" id="IPR039261">
    <property type="entry name" value="FNR_nucleotide-bd"/>
</dbReference>
<dbReference type="Proteomes" id="UP000029843">
    <property type="component" value="Unassembled WGS sequence"/>
</dbReference>
<dbReference type="PROSITE" id="PS01033">
    <property type="entry name" value="GLOBIN"/>
    <property type="match status" value="1"/>
</dbReference>
<keyword evidence="27" id="KW-0223">Dioxygenase</keyword>
<dbReference type="PROSITE" id="PS51384">
    <property type="entry name" value="FAD_FR"/>
    <property type="match status" value="1"/>
</dbReference>
<evidence type="ECO:0000313" key="27">
    <source>
        <dbReference type="EMBL" id="KGJ86929.1"/>
    </source>
</evidence>
<keyword evidence="7" id="KW-0216">Detoxification</keyword>
<evidence type="ECO:0000256" key="3">
    <source>
        <dbReference type="ARBA" id="ARBA00006401"/>
    </source>
</evidence>
<evidence type="ECO:0000256" key="7">
    <source>
        <dbReference type="ARBA" id="ARBA00022575"/>
    </source>
</evidence>
<comment type="catalytic activity">
    <reaction evidence="23">
        <text>2 nitric oxide + NADPH + 2 O2 = 2 nitrate + NADP(+) + H(+)</text>
        <dbReference type="Rhea" id="RHEA:19465"/>
        <dbReference type="ChEBI" id="CHEBI:15378"/>
        <dbReference type="ChEBI" id="CHEBI:15379"/>
        <dbReference type="ChEBI" id="CHEBI:16480"/>
        <dbReference type="ChEBI" id="CHEBI:17632"/>
        <dbReference type="ChEBI" id="CHEBI:57783"/>
        <dbReference type="ChEBI" id="CHEBI:58349"/>
        <dbReference type="EC" id="1.14.12.17"/>
    </reaction>
</comment>
<evidence type="ECO:0000256" key="18">
    <source>
        <dbReference type="ARBA" id="ARBA00030024"/>
    </source>
</evidence>
<comment type="similarity">
    <text evidence="4">Belongs to the globin family. Two-domain flavohemoproteins subfamily.</text>
</comment>
<protein>
    <recommendedName>
        <fullName evidence="6">Flavohemoprotein</fullName>
        <ecNumber evidence="5">1.14.12.17</ecNumber>
    </recommendedName>
    <alternativeName>
        <fullName evidence="19">Flavohemoglobin</fullName>
    </alternativeName>
    <alternativeName>
        <fullName evidence="18">Hemoglobin-like protein</fullName>
    </alternativeName>
    <alternativeName>
        <fullName evidence="20">Nitric oxide dioxygenase</fullName>
    </alternativeName>
</protein>
<dbReference type="InterPro" id="IPR001709">
    <property type="entry name" value="Flavoprot_Pyr_Nucl_cyt_Rdtase"/>
</dbReference>
<comment type="similarity">
    <text evidence="3">In the C-terminal section; belongs to the flavoprotein pyridine nucleotide cytochrome reductase family.</text>
</comment>
<feature type="domain" description="Globin" evidence="25">
    <location>
        <begin position="1"/>
        <end position="138"/>
    </location>
</feature>
<keyword evidence="13" id="KW-0521">NADP</keyword>
<evidence type="ECO:0000256" key="8">
    <source>
        <dbReference type="ARBA" id="ARBA00022617"/>
    </source>
</evidence>
<dbReference type="GO" id="GO:0071949">
    <property type="term" value="F:FAD binding"/>
    <property type="evidence" value="ECO:0007669"/>
    <property type="project" value="TreeGrafter"/>
</dbReference>
<evidence type="ECO:0000256" key="9">
    <source>
        <dbReference type="ARBA" id="ARBA00022621"/>
    </source>
</evidence>
<sequence length="398" mass="44997">MLTDKHIDIIKSTIPLLENAGPALTGHFYQRLFSHNPELQDIFNMANQHSGRQQVALFEAIAAYAKNIENLAALTTAVERIAQKHTSFNIKADHYAIVGHHLIETLRELASDVFTADVEEAWTAAYQFLAQIFIDREAQLYQERAETLGGWRDARAFTVVDKVMESKLVTSFVFMPVDDQAVISFQPGQYLGIEVADPSREFKEIRQYSLSTKANEQTYRISVKREVNSLDGITAKGIVSNYLHDEVNIGDSINLYAPAGDFFFHDRQAPVVLLSAGVGITPMQAILETLAQQGYNHPVLYLHACENSEQHSFAQRTTELIEQHNWQQHIWYRTGEVSQQHIRQGMMDFTQIDLPIEQGDFYLCGPIPFMQFAKQQLLALGVAASNIHYEVFGPHADL</sequence>
<evidence type="ECO:0000256" key="10">
    <source>
        <dbReference type="ARBA" id="ARBA00022630"/>
    </source>
</evidence>
<evidence type="ECO:0000256" key="23">
    <source>
        <dbReference type="ARBA" id="ARBA00049433"/>
    </source>
</evidence>
<dbReference type="FunFam" id="2.40.30.10:FF:000034">
    <property type="entry name" value="Flavohemoprotein"/>
    <property type="match status" value="1"/>
</dbReference>
<dbReference type="InterPro" id="IPR017927">
    <property type="entry name" value="FAD-bd_FR_type"/>
</dbReference>
<evidence type="ECO:0000256" key="6">
    <source>
        <dbReference type="ARBA" id="ARBA00014637"/>
    </source>
</evidence>
<dbReference type="InterPro" id="IPR008333">
    <property type="entry name" value="Cbr1-like_FAD-bd_dom"/>
</dbReference>
<evidence type="ECO:0000256" key="13">
    <source>
        <dbReference type="ARBA" id="ARBA00022857"/>
    </source>
</evidence>
<dbReference type="CDD" id="cd06184">
    <property type="entry name" value="flavohem_like_fad_nad_binding"/>
    <property type="match status" value="1"/>
</dbReference>
<evidence type="ECO:0000256" key="4">
    <source>
        <dbReference type="ARBA" id="ARBA00008414"/>
    </source>
</evidence>
<keyword evidence="11" id="KW-0479">Metal-binding</keyword>
<evidence type="ECO:0000256" key="5">
    <source>
        <dbReference type="ARBA" id="ARBA00012229"/>
    </source>
</evidence>
<keyword evidence="15" id="KW-0408">Iron</keyword>
<dbReference type="GO" id="GO:0046210">
    <property type="term" value="P:nitric oxide catabolic process"/>
    <property type="evidence" value="ECO:0007669"/>
    <property type="project" value="TreeGrafter"/>
</dbReference>
<evidence type="ECO:0000256" key="15">
    <source>
        <dbReference type="ARBA" id="ARBA00023004"/>
    </source>
</evidence>
<dbReference type="InterPro" id="IPR012292">
    <property type="entry name" value="Globin/Proto"/>
</dbReference>
<dbReference type="InterPro" id="IPR017938">
    <property type="entry name" value="Riboflavin_synthase-like_b-brl"/>
</dbReference>
<comment type="catalytic activity">
    <reaction evidence="22">
        <text>2 nitric oxide + NADH + 2 O2 = 2 nitrate + NAD(+) + H(+)</text>
        <dbReference type="Rhea" id="RHEA:19469"/>
        <dbReference type="ChEBI" id="CHEBI:15378"/>
        <dbReference type="ChEBI" id="CHEBI:15379"/>
        <dbReference type="ChEBI" id="CHEBI:16480"/>
        <dbReference type="ChEBI" id="CHEBI:17632"/>
        <dbReference type="ChEBI" id="CHEBI:57540"/>
        <dbReference type="ChEBI" id="CHEBI:57945"/>
        <dbReference type="EC" id="1.14.12.17"/>
    </reaction>
</comment>
<dbReference type="Pfam" id="PF00970">
    <property type="entry name" value="FAD_binding_6"/>
    <property type="match status" value="1"/>
</dbReference>
<dbReference type="InterPro" id="IPR000971">
    <property type="entry name" value="Globin"/>
</dbReference>
<evidence type="ECO:0000256" key="20">
    <source>
        <dbReference type="ARBA" id="ARBA00033187"/>
    </source>
</evidence>
<evidence type="ECO:0000256" key="2">
    <source>
        <dbReference type="ARBA" id="ARBA00001974"/>
    </source>
</evidence>
<evidence type="ECO:0000256" key="19">
    <source>
        <dbReference type="ARBA" id="ARBA00030929"/>
    </source>
</evidence>
<dbReference type="InterPro" id="IPR001433">
    <property type="entry name" value="OxRdtase_FAD/NAD-bd"/>
</dbReference>
<dbReference type="GO" id="GO:0019825">
    <property type="term" value="F:oxygen binding"/>
    <property type="evidence" value="ECO:0007669"/>
    <property type="project" value="InterPro"/>
</dbReference>
<keyword evidence="8 24" id="KW-0349">Heme</keyword>
<dbReference type="GO" id="GO:0046872">
    <property type="term" value="F:metal ion binding"/>
    <property type="evidence" value="ECO:0007669"/>
    <property type="project" value="UniProtKB-KW"/>
</dbReference>
<comment type="cofactor">
    <cofactor evidence="1">
        <name>heme b</name>
        <dbReference type="ChEBI" id="CHEBI:60344"/>
    </cofactor>
</comment>
<accession>A0A099K835</accession>
<dbReference type="FunFam" id="3.40.50.80:FF:000010">
    <property type="entry name" value="Flavohemoprotein"/>
    <property type="match status" value="1"/>
</dbReference>
<dbReference type="PANTHER" id="PTHR43396">
    <property type="entry name" value="FLAVOHEMOPROTEIN"/>
    <property type="match status" value="1"/>
</dbReference>
<dbReference type="GO" id="GO:0005344">
    <property type="term" value="F:oxygen carrier activity"/>
    <property type="evidence" value="ECO:0007669"/>
    <property type="project" value="UniProtKB-KW"/>
</dbReference>
<dbReference type="SUPFAM" id="SSF63380">
    <property type="entry name" value="Riboflavin synthase domain-like"/>
    <property type="match status" value="1"/>
</dbReference>
<name>A0A099K835_COLPS</name>
<reference evidence="27 28" key="1">
    <citation type="submission" date="2014-08" db="EMBL/GenBank/DDBJ databases">
        <title>Genomic and Phenotypic Diversity of Colwellia psychrerythraea strains from Disparate Marine Basins.</title>
        <authorList>
            <person name="Techtmann S.M."/>
            <person name="Stelling S.C."/>
            <person name="Utturkar S.M."/>
            <person name="Alshibli N."/>
            <person name="Harris A."/>
            <person name="Brown S.D."/>
            <person name="Hazen T.C."/>
        </authorList>
    </citation>
    <scope>NUCLEOTIDE SEQUENCE [LARGE SCALE GENOMIC DNA]</scope>
    <source>
        <strain evidence="27 28">ND2E</strain>
    </source>
</reference>
<evidence type="ECO:0000256" key="12">
    <source>
        <dbReference type="ARBA" id="ARBA00022827"/>
    </source>
</evidence>
<dbReference type="GO" id="GO:0009636">
    <property type="term" value="P:response to toxic substance"/>
    <property type="evidence" value="ECO:0007669"/>
    <property type="project" value="UniProtKB-KW"/>
</dbReference>
<keyword evidence="9 24" id="KW-0561">Oxygen transport</keyword>
<keyword evidence="14 27" id="KW-0560">Oxidoreductase</keyword>
<dbReference type="OrthoDB" id="9801223at2"/>
<keyword evidence="24" id="KW-0813">Transport</keyword>
<dbReference type="Gene3D" id="2.40.30.10">
    <property type="entry name" value="Translation factors"/>
    <property type="match status" value="1"/>
</dbReference>
<organism evidence="27 28">
    <name type="scientific">Colwellia psychrerythraea</name>
    <name type="common">Vibrio psychroerythus</name>
    <dbReference type="NCBI Taxonomy" id="28229"/>
    <lineage>
        <taxon>Bacteria</taxon>
        <taxon>Pseudomonadati</taxon>
        <taxon>Pseudomonadota</taxon>
        <taxon>Gammaproteobacteria</taxon>
        <taxon>Alteromonadales</taxon>
        <taxon>Colwelliaceae</taxon>
        <taxon>Colwellia</taxon>
    </lineage>
</organism>
<evidence type="ECO:0000256" key="1">
    <source>
        <dbReference type="ARBA" id="ARBA00001970"/>
    </source>
</evidence>
<dbReference type="Pfam" id="PF00042">
    <property type="entry name" value="Globin"/>
    <property type="match status" value="1"/>
</dbReference>
<dbReference type="EMBL" id="JQED01000055">
    <property type="protein sequence ID" value="KGJ86929.1"/>
    <property type="molecule type" value="Genomic_DNA"/>
</dbReference>
<proteinExistence type="inferred from homology"/>
<dbReference type="InterPro" id="IPR009050">
    <property type="entry name" value="Globin-like_sf"/>
</dbReference>
<dbReference type="PANTHER" id="PTHR43396:SF3">
    <property type="entry name" value="FLAVOHEMOPROTEIN"/>
    <property type="match status" value="1"/>
</dbReference>
<dbReference type="GO" id="GO:0020037">
    <property type="term" value="F:heme binding"/>
    <property type="evidence" value="ECO:0007669"/>
    <property type="project" value="InterPro"/>
</dbReference>
<dbReference type="Pfam" id="PF00175">
    <property type="entry name" value="NAD_binding_1"/>
    <property type="match status" value="1"/>
</dbReference>
<evidence type="ECO:0000256" key="17">
    <source>
        <dbReference type="ARBA" id="ARBA00025094"/>
    </source>
</evidence>
<comment type="cofactor">
    <cofactor evidence="21">
        <name>[2Fe-2S] cluster</name>
        <dbReference type="ChEBI" id="CHEBI:190135"/>
    </cofactor>
</comment>
<dbReference type="SUPFAM" id="SSF52343">
    <property type="entry name" value="Ferredoxin reductase-like, C-terminal NADP-linked domain"/>
    <property type="match status" value="1"/>
</dbReference>
<dbReference type="SUPFAM" id="SSF46458">
    <property type="entry name" value="Globin-like"/>
    <property type="match status" value="1"/>
</dbReference>
<dbReference type="NCBIfam" id="NF009805">
    <property type="entry name" value="PRK13289.1"/>
    <property type="match status" value="1"/>
</dbReference>
<evidence type="ECO:0000259" key="26">
    <source>
        <dbReference type="PROSITE" id="PS51384"/>
    </source>
</evidence>
<evidence type="ECO:0000259" key="25">
    <source>
        <dbReference type="PROSITE" id="PS01033"/>
    </source>
</evidence>
<dbReference type="GO" id="GO:0071500">
    <property type="term" value="P:cellular response to nitrosative stress"/>
    <property type="evidence" value="ECO:0007669"/>
    <property type="project" value="TreeGrafter"/>
</dbReference>
<dbReference type="Gene3D" id="3.40.50.80">
    <property type="entry name" value="Nucleotide-binding domain of ferredoxin-NADP reductase (FNR) module"/>
    <property type="match status" value="1"/>
</dbReference>
<evidence type="ECO:0000256" key="24">
    <source>
        <dbReference type="RuleBase" id="RU000356"/>
    </source>
</evidence>
<keyword evidence="10" id="KW-0285">Flavoprotein</keyword>
<feature type="domain" description="FAD-binding FR-type" evidence="26">
    <location>
        <begin position="152"/>
        <end position="265"/>
    </location>
</feature>
<dbReference type="AlphaFoldDB" id="A0A099K835"/>
<dbReference type="Gene3D" id="1.10.490.10">
    <property type="entry name" value="Globins"/>
    <property type="match status" value="1"/>
</dbReference>
<evidence type="ECO:0000256" key="11">
    <source>
        <dbReference type="ARBA" id="ARBA00022723"/>
    </source>
</evidence>
<comment type="function">
    <text evidence="17">Is involved in NO detoxification in an aerobic process, termed nitric oxide dioxygenase (NOD) reaction that utilizes O(2) and NAD(P)H to convert NO to nitrate, which protects the bacterium from various noxious nitrogen compounds. Therefore, plays a central role in the inducible response to nitrosative stress.</text>
</comment>
<comment type="caution">
    <text evidence="27">The sequence shown here is derived from an EMBL/GenBank/DDBJ whole genome shotgun (WGS) entry which is preliminary data.</text>
</comment>
<dbReference type="PATRIC" id="fig|28229.4.peg.3814"/>
<dbReference type="GO" id="GO:0008941">
    <property type="term" value="F:nitric oxide dioxygenase NAD(P)H activity"/>
    <property type="evidence" value="ECO:0007669"/>
    <property type="project" value="UniProtKB-EC"/>
</dbReference>
<gene>
    <name evidence="27" type="ORF">ND2E_0336</name>
</gene>
<dbReference type="FunFam" id="1.10.490.10:FF:000003">
    <property type="entry name" value="Flavohemoprotein"/>
    <property type="match status" value="1"/>
</dbReference>
<keyword evidence="12" id="KW-0274">FAD</keyword>
<evidence type="ECO:0000256" key="14">
    <source>
        <dbReference type="ARBA" id="ARBA00023002"/>
    </source>
</evidence>
<evidence type="ECO:0000256" key="22">
    <source>
        <dbReference type="ARBA" id="ARBA00048649"/>
    </source>
</evidence>
<evidence type="ECO:0000313" key="28">
    <source>
        <dbReference type="Proteomes" id="UP000029843"/>
    </source>
</evidence>